<accession>A0A8J3I6C5</accession>
<dbReference type="AlphaFoldDB" id="A0A8J3I6C5"/>
<gene>
    <name evidence="1" type="ORF">KSX_85620</name>
</gene>
<comment type="caution">
    <text evidence="1">The sequence shown here is derived from an EMBL/GenBank/DDBJ whole genome shotgun (WGS) entry which is preliminary data.</text>
</comment>
<proteinExistence type="predicted"/>
<organism evidence="1 2">
    <name type="scientific">Ktedonospora formicarum</name>
    <dbReference type="NCBI Taxonomy" id="2778364"/>
    <lineage>
        <taxon>Bacteria</taxon>
        <taxon>Bacillati</taxon>
        <taxon>Chloroflexota</taxon>
        <taxon>Ktedonobacteria</taxon>
        <taxon>Ktedonobacterales</taxon>
        <taxon>Ktedonobacteraceae</taxon>
        <taxon>Ktedonospora</taxon>
    </lineage>
</organism>
<name>A0A8J3I6C5_9CHLR</name>
<evidence type="ECO:0000313" key="1">
    <source>
        <dbReference type="EMBL" id="GHO50399.1"/>
    </source>
</evidence>
<dbReference type="Proteomes" id="UP000612362">
    <property type="component" value="Unassembled WGS sequence"/>
</dbReference>
<sequence>MLVFFLSVTNDLARSLKSQEPFSERAFCSHAKPTMVPTGMIVGIAFKRVDILPMLKDDLLSPLLPIPKVEWNAGESVLRVINDSMADEAKIGE</sequence>
<evidence type="ECO:0000313" key="2">
    <source>
        <dbReference type="Proteomes" id="UP000612362"/>
    </source>
</evidence>
<dbReference type="EMBL" id="BNJF01000008">
    <property type="protein sequence ID" value="GHO50399.1"/>
    <property type="molecule type" value="Genomic_DNA"/>
</dbReference>
<reference evidence="1" key="1">
    <citation type="submission" date="2020-10" db="EMBL/GenBank/DDBJ databases">
        <title>Taxonomic study of unclassified bacteria belonging to the class Ktedonobacteria.</title>
        <authorList>
            <person name="Yabe S."/>
            <person name="Wang C.M."/>
            <person name="Zheng Y."/>
            <person name="Sakai Y."/>
            <person name="Cavaletti L."/>
            <person name="Monciardini P."/>
            <person name="Donadio S."/>
        </authorList>
    </citation>
    <scope>NUCLEOTIDE SEQUENCE</scope>
    <source>
        <strain evidence="1">SOSP1-1</strain>
    </source>
</reference>
<protein>
    <submittedName>
        <fullName evidence="1">Uncharacterized protein</fullName>
    </submittedName>
</protein>
<keyword evidence="2" id="KW-1185">Reference proteome</keyword>